<reference evidence="1 2" key="1">
    <citation type="submission" date="2020-08" db="EMBL/GenBank/DDBJ databases">
        <title>A Genomic Blueprint of the Chicken Gut Microbiome.</title>
        <authorList>
            <person name="Gilroy R."/>
            <person name="Ravi A."/>
            <person name="Getino M."/>
            <person name="Pursley I."/>
            <person name="Horton D.L."/>
            <person name="Alikhan N.-F."/>
            <person name="Baker D."/>
            <person name="Gharbi K."/>
            <person name="Hall N."/>
            <person name="Watson M."/>
            <person name="Adriaenssens E.M."/>
            <person name="Foster-Nyarko E."/>
            <person name="Jarju S."/>
            <person name="Secka A."/>
            <person name="Antonio M."/>
            <person name="Oren A."/>
            <person name="Chaudhuri R."/>
            <person name="La Ragione R.M."/>
            <person name="Hildebrand F."/>
            <person name="Pallen M.J."/>
        </authorList>
    </citation>
    <scope>NUCLEOTIDE SEQUENCE [LARGE SCALE GENOMIC DNA]</scope>
    <source>
        <strain evidence="1 2">Re57</strain>
    </source>
</reference>
<comment type="caution">
    <text evidence="1">The sequence shown here is derived from an EMBL/GenBank/DDBJ whole genome shotgun (WGS) entry which is preliminary data.</text>
</comment>
<dbReference type="NCBIfam" id="NF033521">
    <property type="entry name" value="lasso_leader_L3"/>
    <property type="match status" value="1"/>
</dbReference>
<accession>A0ABR8WXG7</accession>
<sequence length="38" mass="4013">MLKTYETPVVVELGSFQADTAAGIGGQAEGWFPIADRS</sequence>
<evidence type="ECO:0000313" key="1">
    <source>
        <dbReference type="EMBL" id="MBD8021371.1"/>
    </source>
</evidence>
<evidence type="ECO:0000313" key="2">
    <source>
        <dbReference type="Proteomes" id="UP000651517"/>
    </source>
</evidence>
<name>A0ABR8WXG7_9MICO</name>
<dbReference type="RefSeq" id="WP_191726757.1">
    <property type="nucleotide sequence ID" value="NZ_JACSPY010000012.1"/>
</dbReference>
<gene>
    <name evidence="1" type="ORF">H9634_11335</name>
</gene>
<keyword evidence="2" id="KW-1185">Reference proteome</keyword>
<dbReference type="EMBL" id="JACSPY010000012">
    <property type="protein sequence ID" value="MBD8021371.1"/>
    <property type="molecule type" value="Genomic_DNA"/>
</dbReference>
<proteinExistence type="predicted"/>
<dbReference type="Proteomes" id="UP000651517">
    <property type="component" value="Unassembled WGS sequence"/>
</dbReference>
<organism evidence="1 2">
    <name type="scientific">Brevibacterium gallinarum</name>
    <dbReference type="NCBI Taxonomy" id="2762220"/>
    <lineage>
        <taxon>Bacteria</taxon>
        <taxon>Bacillati</taxon>
        <taxon>Actinomycetota</taxon>
        <taxon>Actinomycetes</taxon>
        <taxon>Micrococcales</taxon>
        <taxon>Brevibacteriaceae</taxon>
        <taxon>Brevibacterium</taxon>
    </lineage>
</organism>
<protein>
    <submittedName>
        <fullName evidence="1">Lasso RiPP family leader peptide-containing protein</fullName>
    </submittedName>
</protein>